<feature type="domain" description="Pilus assembly protein E-set like" evidence="1">
    <location>
        <begin position="262"/>
        <end position="326"/>
    </location>
</feature>
<reference evidence="2" key="1">
    <citation type="journal article" date="2015" name="Genome Announc.">
        <title>Complete Genome Sequence of Yersinia ruckeri Strain CSF007-82, Etiologic Agent of Red Mouth Disease in Salmonid Fish.</title>
        <authorList>
            <person name="Nelson M.C."/>
            <person name="LaPatra S.E."/>
            <person name="Welch T.J."/>
            <person name="Graf J."/>
        </authorList>
    </citation>
    <scope>NUCLEOTIDE SEQUENCE</scope>
    <source>
        <strain evidence="2">CSF007-82</strain>
    </source>
</reference>
<evidence type="ECO:0000313" key="2">
    <source>
        <dbReference type="EMBL" id="CEK29092.1"/>
    </source>
</evidence>
<evidence type="ECO:0000313" key="4">
    <source>
        <dbReference type="Proteomes" id="UP000255169"/>
    </source>
</evidence>
<dbReference type="InterPro" id="IPR032636">
    <property type="entry name" value="Pilus_assem_E-set-like_dom"/>
</dbReference>
<proteinExistence type="predicted"/>
<evidence type="ECO:0000259" key="1">
    <source>
        <dbReference type="Pfam" id="PF16967"/>
    </source>
</evidence>
<dbReference type="Pfam" id="PF16967">
    <property type="entry name" value="TcfC"/>
    <property type="match status" value="1"/>
</dbReference>
<dbReference type="EMBL" id="LN681231">
    <property type="protein sequence ID" value="CEK29092.1"/>
    <property type="molecule type" value="Genomic_DNA"/>
</dbReference>
<organism evidence="2">
    <name type="scientific">Yersinia ruckeri</name>
    <dbReference type="NCBI Taxonomy" id="29486"/>
    <lineage>
        <taxon>Bacteria</taxon>
        <taxon>Pseudomonadati</taxon>
        <taxon>Pseudomonadota</taxon>
        <taxon>Gammaproteobacteria</taxon>
        <taxon>Enterobacterales</taxon>
        <taxon>Yersiniaceae</taxon>
        <taxon>Yersinia</taxon>
    </lineage>
</organism>
<keyword evidence="4" id="KW-1185">Reference proteome</keyword>
<protein>
    <submittedName>
        <fullName evidence="2">Alpha-related fimbriae usher protein</fullName>
    </submittedName>
</protein>
<accession>A0A0A8VH26</accession>
<dbReference type="EMBL" id="UHJG01000001">
    <property type="protein sequence ID" value="SUQ01008.1"/>
    <property type="molecule type" value="Genomic_DNA"/>
</dbReference>
<dbReference type="STRING" id="29486.UGYR_09045"/>
<reference evidence="3 4" key="2">
    <citation type="submission" date="2018-06" db="EMBL/GenBank/DDBJ databases">
        <authorList>
            <consortium name="Pathogen Informatics"/>
            <person name="Doyle S."/>
        </authorList>
    </citation>
    <scope>NUCLEOTIDE SEQUENCE [LARGE SCALE GENOMIC DNA]</scope>
    <source>
        <strain evidence="3 4">NCTC10476</strain>
    </source>
</reference>
<evidence type="ECO:0000313" key="3">
    <source>
        <dbReference type="EMBL" id="SUQ01008.1"/>
    </source>
</evidence>
<dbReference type="AlphaFoldDB" id="A0A0A8VH26"/>
<name>A0A0A8VH26_YERRU</name>
<dbReference type="Proteomes" id="UP000255169">
    <property type="component" value="Unassembled WGS sequence"/>
</dbReference>
<sequence>MAITTNHVSKWKITFYSLMIITPFYSNGEIIINHLVPAGFTAVEEDTSRRILVVLNGEYLPFPLFYSHSLKRLDFDKESLLHNGIVIEKIVLLEKLLEKLPYDECKSGCDYFLNGHSVTLDKINQTLIIKDPKLSNVLPITTFGLVHNQSVDLRAANNNYLAISVNGQGYIGLPFQSYGYLGWFYNNTSHVQRLLRNGDTKKGIGQNWYIQKNFSSVYLRAGHRNYLDNSAARVQTLISPALDHFVSLGSQHHISSETSSAETLVLYATQNGDFDIYRDGQFIRRFPAQLGRNEIDYAQLPSGYYNADIRLIDRTGREVSRESLQIANISFHGNKGWFITVGESLRARKKKKITDAYLMQFGRSMITPWFNSNVSLLADNAHHWAAEGNISRPLTFGRLNISPSLGVISGEKGSGGYLRLSGSNPTFGFWSVSRYQNPNVSFYTPTGNNSSTFSYGRRFGTTTLSYHLHHANNAAQHRLHGNWRWQQPQYGVNFSIGVRKDQRNDRKNDYGLFLNATLTFKKHNTQLTSIYTDKHIASGINYQHNQTDDYGNTALGLSGTVNRQNYNLSSLVSRQGSRGNLSAEIGASNQTIYGGLHYDGMVAANTQGIAFGPNGYTGTAMLVKTPDVGTPYSFSVEGYPVVGGTTTAIPVPRYAKQTFAEVQTRRNDMDMHINLPVNFMHAHPGQVFAAQADIQLTLLYNGFFIDAQNQPVSGTILETGETVYPNGLFSIISDKAMKHVNVQDKTMLYLCDLRQQHNHDYLCHPK</sequence>
<gene>
    <name evidence="2" type="ORF">CSF007_16920</name>
    <name evidence="3" type="ORF">NCTC10476_02336</name>
</gene>